<reference evidence="4" key="1">
    <citation type="submission" date="2022-07" db="EMBL/GenBank/DDBJ databases">
        <title>Phylogenomic reconstructions and comparative analyses of Kickxellomycotina fungi.</title>
        <authorList>
            <person name="Reynolds N.K."/>
            <person name="Stajich J.E."/>
            <person name="Barry K."/>
            <person name="Grigoriev I.V."/>
            <person name="Crous P."/>
            <person name="Smith M.E."/>
        </authorList>
    </citation>
    <scope>NUCLEOTIDE SEQUENCE</scope>
    <source>
        <strain evidence="4">RSA 1196</strain>
    </source>
</reference>
<feature type="region of interest" description="Disordered" evidence="1">
    <location>
        <begin position="395"/>
        <end position="419"/>
    </location>
</feature>
<keyword evidence="2" id="KW-1133">Transmembrane helix</keyword>
<dbReference type="SUPFAM" id="SSF57850">
    <property type="entry name" value="RING/U-box"/>
    <property type="match status" value="1"/>
</dbReference>
<protein>
    <recommendedName>
        <fullName evidence="3">RING-type domain-containing protein</fullName>
    </recommendedName>
</protein>
<dbReference type="OrthoDB" id="8062037at2759"/>
<proteinExistence type="predicted"/>
<feature type="compositionally biased region" description="Basic and acidic residues" evidence="1">
    <location>
        <begin position="395"/>
        <end position="413"/>
    </location>
</feature>
<evidence type="ECO:0000256" key="2">
    <source>
        <dbReference type="SAM" id="Phobius"/>
    </source>
</evidence>
<evidence type="ECO:0000259" key="3">
    <source>
        <dbReference type="Pfam" id="PF17123"/>
    </source>
</evidence>
<keyword evidence="2" id="KW-0812">Transmembrane</keyword>
<sequence length="511" mass="57389">MLIWATALATVANGDGDSDNTFEISLSQRTVRVVNGIWQFRTDFSPVDAPTIINLPFTPPLSEDHTVEGMLYVHENACSQNNSLNQNSNLNNIINQPKIAIIPYDHNCTLFATLTTDLVKRTVGIITYYEPRVKENISEDTGWVQWEIMDNVDEQSGLQKVNLTIPAVAVGTDVGRELIQRVHQANMGLDHYSESAFEMISPSTYDFQSNTPLKVFMAMGMSKTRGGSRLWGLAALGCIVIMLVAFVVSGHAKLMYNRYLRPTVDFYFSRYTWYTRRFMRTPSDPEANGSLWLTPQQFYESIQGQAGIVNEEYKPVSRNVLNGYPTYVLADEDITRLRCGSQIHSVVALKSVDLPLDEKLDHQDLVLPQEYNRSSNPKIPVNSDCTQRDNLATKTAEDFHDESSLSGDTKESDFESPSLQSLALTHQLEKPPRAKVVGATDNNDIHILKESDEMIRSDDEPHPLPSPPELVCSRDSIPFRSASNDCSICLEDYKAGAVVRLLPCRHYFHAK</sequence>
<keyword evidence="2" id="KW-0472">Membrane</keyword>
<dbReference type="EMBL" id="JANBPY010001381">
    <property type="protein sequence ID" value="KAJ1960285.1"/>
    <property type="molecule type" value="Genomic_DNA"/>
</dbReference>
<dbReference type="Pfam" id="PF17123">
    <property type="entry name" value="zf-RING_11"/>
    <property type="match status" value="1"/>
</dbReference>
<comment type="caution">
    <text evidence="4">The sequence shown here is derived from an EMBL/GenBank/DDBJ whole genome shotgun (WGS) entry which is preliminary data.</text>
</comment>
<dbReference type="AlphaFoldDB" id="A0A9W8ALW7"/>
<organism evidence="4 5">
    <name type="scientific">Dispira parvispora</name>
    <dbReference type="NCBI Taxonomy" id="1520584"/>
    <lineage>
        <taxon>Eukaryota</taxon>
        <taxon>Fungi</taxon>
        <taxon>Fungi incertae sedis</taxon>
        <taxon>Zoopagomycota</taxon>
        <taxon>Kickxellomycotina</taxon>
        <taxon>Dimargaritomycetes</taxon>
        <taxon>Dimargaritales</taxon>
        <taxon>Dimargaritaceae</taxon>
        <taxon>Dispira</taxon>
    </lineage>
</organism>
<dbReference type="Proteomes" id="UP001150925">
    <property type="component" value="Unassembled WGS sequence"/>
</dbReference>
<accession>A0A9W8ALW7</accession>
<dbReference type="InterPro" id="IPR013083">
    <property type="entry name" value="Znf_RING/FYVE/PHD"/>
</dbReference>
<dbReference type="InterPro" id="IPR001841">
    <property type="entry name" value="Znf_RING"/>
</dbReference>
<evidence type="ECO:0000313" key="5">
    <source>
        <dbReference type="Proteomes" id="UP001150925"/>
    </source>
</evidence>
<feature type="domain" description="RING-type" evidence="3">
    <location>
        <begin position="485"/>
        <end position="511"/>
    </location>
</feature>
<gene>
    <name evidence="4" type="ORF">IWQ62_004289</name>
</gene>
<name>A0A9W8ALW7_9FUNG</name>
<feature type="non-terminal residue" evidence="4">
    <location>
        <position position="511"/>
    </location>
</feature>
<keyword evidence="5" id="KW-1185">Reference proteome</keyword>
<evidence type="ECO:0000256" key="1">
    <source>
        <dbReference type="SAM" id="MobiDB-lite"/>
    </source>
</evidence>
<evidence type="ECO:0000313" key="4">
    <source>
        <dbReference type="EMBL" id="KAJ1960285.1"/>
    </source>
</evidence>
<dbReference type="Gene3D" id="3.30.40.10">
    <property type="entry name" value="Zinc/RING finger domain, C3HC4 (zinc finger)"/>
    <property type="match status" value="1"/>
</dbReference>
<feature type="transmembrane region" description="Helical" evidence="2">
    <location>
        <begin position="230"/>
        <end position="252"/>
    </location>
</feature>